<dbReference type="Proteomes" id="UP000199034">
    <property type="component" value="Unassembled WGS sequence"/>
</dbReference>
<dbReference type="OrthoDB" id="3787867at2"/>
<dbReference type="RefSeq" id="WP_090852480.1">
    <property type="nucleotide sequence ID" value="NZ_FMZM01000003.1"/>
</dbReference>
<dbReference type="PANTHER" id="PTHR40761:SF1">
    <property type="entry name" value="CONSERVED INTEGRAL MEMBRANE ALANINE VALINE AND LEUCINE RICH PROTEIN-RELATED"/>
    <property type="match status" value="1"/>
</dbReference>
<accession>A0A1G6N035</accession>
<keyword evidence="2" id="KW-1185">Reference proteome</keyword>
<dbReference type="STRING" id="1045774.SAMN05421872_10392"/>
<proteinExistence type="predicted"/>
<reference evidence="1 2" key="1">
    <citation type="submission" date="2016-10" db="EMBL/GenBank/DDBJ databases">
        <authorList>
            <person name="de Groot N.N."/>
        </authorList>
    </citation>
    <scope>NUCLEOTIDE SEQUENCE [LARGE SCALE GENOMIC DNA]</scope>
    <source>
        <strain evidence="1 2">CGMCC 4.6858</strain>
    </source>
</reference>
<name>A0A1G6N035_9ACTN</name>
<dbReference type="EMBL" id="FMZM01000003">
    <property type="protein sequence ID" value="SDC61180.1"/>
    <property type="molecule type" value="Genomic_DNA"/>
</dbReference>
<protein>
    <recommendedName>
        <fullName evidence="3">EamA-like transporter family protein</fullName>
    </recommendedName>
</protein>
<evidence type="ECO:0000313" key="1">
    <source>
        <dbReference type="EMBL" id="SDC61180.1"/>
    </source>
</evidence>
<evidence type="ECO:0000313" key="2">
    <source>
        <dbReference type="Proteomes" id="UP000199034"/>
    </source>
</evidence>
<evidence type="ECO:0008006" key="3">
    <source>
        <dbReference type="Google" id="ProtNLM"/>
    </source>
</evidence>
<dbReference type="AlphaFoldDB" id="A0A1G6N035"/>
<organism evidence="1 2">
    <name type="scientific">Nocardioides lianchengensis</name>
    <dbReference type="NCBI Taxonomy" id="1045774"/>
    <lineage>
        <taxon>Bacteria</taxon>
        <taxon>Bacillati</taxon>
        <taxon>Actinomycetota</taxon>
        <taxon>Actinomycetes</taxon>
        <taxon>Propionibacteriales</taxon>
        <taxon>Nocardioidaceae</taxon>
        <taxon>Nocardioides</taxon>
    </lineage>
</organism>
<sequence>MTTDQVYGLAAGLLSAFVFGVAAVAQAHGVRRTSASPDRLAEFVRTSVRDAWTWAVLLAYLLGFLLHAVAIWLLPLYLAQATIAMSLPVTAFASRRLAEHLDGAQWSSIGLVTGGLVLLSLGSGEAGSVRTDAEFVLSLWAGVALLAAASTLGGRLGGAGLGTLAGLGYAGSAIAVRGVGTPIDAGTVLAALAVPSLSLVAFWLYSRGMAGSSISATTAPMIVGQTFVPAFIGVALLGDGVREGWWWSVVLGLVLSCVGAVRLTRAQAGQPVG</sequence>
<dbReference type="PANTHER" id="PTHR40761">
    <property type="entry name" value="CONSERVED INTEGRAL MEMBRANE ALANINE VALINE AND LEUCINE RICH PROTEIN-RELATED"/>
    <property type="match status" value="1"/>
</dbReference>
<gene>
    <name evidence="1" type="ORF">SAMN05421872_10392</name>
</gene>